<dbReference type="Proteomes" id="UP000031637">
    <property type="component" value="Chromosome"/>
</dbReference>
<accession>W0SH41</accession>
<dbReference type="AlphaFoldDB" id="W0SH41"/>
<evidence type="ECO:0000256" key="1">
    <source>
        <dbReference type="ARBA" id="ARBA00004418"/>
    </source>
</evidence>
<dbReference type="RefSeq" id="WP_052473562.1">
    <property type="nucleotide sequence ID" value="NZ_AP012547.1"/>
</dbReference>
<evidence type="ECO:0000256" key="4">
    <source>
        <dbReference type="ARBA" id="ARBA00022764"/>
    </source>
</evidence>
<dbReference type="PANTHER" id="PTHR30222">
    <property type="entry name" value="SPERMIDINE/PUTRESCINE-BINDING PERIPLASMIC PROTEIN"/>
    <property type="match status" value="1"/>
</dbReference>
<reference evidence="7 8" key="1">
    <citation type="journal article" date="2014" name="Syst. Appl. Microbiol.">
        <title>Complete genomes of freshwater sulfur oxidizers Sulfuricella denitrificans skB26 and Sulfuritalea hydrogenivorans sk43H: genetic insights into the sulfur oxidation pathway of betaproteobacteria.</title>
        <authorList>
            <person name="Watanabe T."/>
            <person name="Kojima H."/>
            <person name="Fukui M."/>
        </authorList>
    </citation>
    <scope>NUCLEOTIDE SEQUENCE [LARGE SCALE GENOMIC DNA]</scope>
    <source>
        <strain evidence="7">DSM22779</strain>
    </source>
</reference>
<dbReference type="OrthoDB" id="9769319at2"/>
<feature type="chain" id="PRO_5004795820" description="Putrescine-binding periplasmic protein" evidence="6">
    <location>
        <begin position="28"/>
        <end position="361"/>
    </location>
</feature>
<gene>
    <name evidence="7" type="ORF">SUTH_02285</name>
</gene>
<dbReference type="KEGG" id="shd:SUTH_02285"/>
<dbReference type="CDD" id="cd13590">
    <property type="entry name" value="PBP2_PotD_PotF_like"/>
    <property type="match status" value="1"/>
</dbReference>
<dbReference type="Pfam" id="PF13416">
    <property type="entry name" value="SBP_bac_8"/>
    <property type="match status" value="1"/>
</dbReference>
<evidence type="ECO:0000313" key="7">
    <source>
        <dbReference type="EMBL" id="BAO30075.1"/>
    </source>
</evidence>
<proteinExistence type="inferred from homology"/>
<dbReference type="SUPFAM" id="SSF53850">
    <property type="entry name" value="Periplasmic binding protein-like II"/>
    <property type="match status" value="1"/>
</dbReference>
<evidence type="ECO:0000256" key="2">
    <source>
        <dbReference type="ARBA" id="ARBA00022448"/>
    </source>
</evidence>
<name>W0SH41_9PROT</name>
<dbReference type="HOGENOM" id="CLU_026974_1_4_4"/>
<keyword evidence="4 5" id="KW-0574">Periplasm</keyword>
<evidence type="ECO:0000256" key="5">
    <source>
        <dbReference type="PIRNR" id="PIRNR019574"/>
    </source>
</evidence>
<evidence type="ECO:0000256" key="6">
    <source>
        <dbReference type="SAM" id="SignalP"/>
    </source>
</evidence>
<dbReference type="InterPro" id="IPR001188">
    <property type="entry name" value="Sperm_putr-bd"/>
</dbReference>
<organism evidence="7 8">
    <name type="scientific">Sulfuritalea hydrogenivorans sk43H</name>
    <dbReference type="NCBI Taxonomy" id="1223802"/>
    <lineage>
        <taxon>Bacteria</taxon>
        <taxon>Pseudomonadati</taxon>
        <taxon>Pseudomonadota</taxon>
        <taxon>Betaproteobacteria</taxon>
        <taxon>Nitrosomonadales</taxon>
        <taxon>Sterolibacteriaceae</taxon>
        <taxon>Sulfuritalea</taxon>
    </lineage>
</organism>
<keyword evidence="3 6" id="KW-0732">Signal</keyword>
<dbReference type="GO" id="GO:0042597">
    <property type="term" value="C:periplasmic space"/>
    <property type="evidence" value="ECO:0007669"/>
    <property type="project" value="UniProtKB-SubCell"/>
</dbReference>
<protein>
    <recommendedName>
        <fullName evidence="5">Putrescine-binding periplasmic protein</fullName>
    </recommendedName>
</protein>
<dbReference type="PIRSF" id="PIRSF019574">
    <property type="entry name" value="Periplasmic_polyamine_BP"/>
    <property type="match status" value="1"/>
</dbReference>
<comment type="similarity">
    <text evidence="5">Belongs to the bacterial solute-binding protein PotD/PotF family.</text>
</comment>
<evidence type="ECO:0000313" key="8">
    <source>
        <dbReference type="Proteomes" id="UP000031637"/>
    </source>
</evidence>
<dbReference type="STRING" id="1223802.SUTH_02285"/>
<keyword evidence="8" id="KW-1185">Reference proteome</keyword>
<keyword evidence="2 5" id="KW-0813">Transport</keyword>
<dbReference type="GO" id="GO:0019808">
    <property type="term" value="F:polyamine binding"/>
    <property type="evidence" value="ECO:0007669"/>
    <property type="project" value="InterPro"/>
</dbReference>
<evidence type="ECO:0000256" key="3">
    <source>
        <dbReference type="ARBA" id="ARBA00022729"/>
    </source>
</evidence>
<dbReference type="PRINTS" id="PR00909">
    <property type="entry name" value="SPERMDNBNDNG"/>
</dbReference>
<dbReference type="PANTHER" id="PTHR30222:SF17">
    <property type="entry name" value="SPERMIDINE_PUTRESCINE-BINDING PERIPLASMIC PROTEIN"/>
    <property type="match status" value="1"/>
</dbReference>
<feature type="signal peptide" evidence="6">
    <location>
        <begin position="1"/>
        <end position="27"/>
    </location>
</feature>
<sequence>MKSPHRQRRLLAFVLSALLLASLPARAIDTLYLYNWNNYISEDTVQRFEAHCKCRLKQDYYSDNEEMLAKLEAGAVGYDVLVPTGNAVESLVRRKALREIDKAKLPNLRNVKREFLDTWFDPGNRHSVPYATSVTLLGFNIDKMKELDLPTDSWALIFEPQHLKKLKGRVTVLNSQRELMAAAMKYLGYSVQDHDPAKWEQAKRLILRAKPWWTAFSNSTYIKDLAIGTIWVAHGYSNDMFRAQQDAAAAKRPFQIGFATPKEGAVLAVDNFVLHKTGRRPDLAHQFIDFMLEGENAADVSNLIGAGNPNAAATAHIRPEIAANPGIFPPPAELQRLEMLRDFDPKLRRSLSRMWTEIKVR</sequence>
<comment type="function">
    <text evidence="5">Required for the activity of the bacterial periplasmic transport system of putrescine.</text>
</comment>
<dbReference type="EMBL" id="AP012547">
    <property type="protein sequence ID" value="BAO30075.1"/>
    <property type="molecule type" value="Genomic_DNA"/>
</dbReference>
<dbReference type="InterPro" id="IPR006059">
    <property type="entry name" value="SBP"/>
</dbReference>
<comment type="subcellular location">
    <subcellularLocation>
        <location evidence="1 5">Periplasm</location>
    </subcellularLocation>
</comment>
<dbReference type="GO" id="GO:0015846">
    <property type="term" value="P:polyamine transport"/>
    <property type="evidence" value="ECO:0007669"/>
    <property type="project" value="InterPro"/>
</dbReference>
<dbReference type="Gene3D" id="3.40.190.10">
    <property type="entry name" value="Periplasmic binding protein-like II"/>
    <property type="match status" value="2"/>
</dbReference>